<dbReference type="GO" id="GO:0005634">
    <property type="term" value="C:nucleus"/>
    <property type="evidence" value="ECO:0007669"/>
    <property type="project" value="TreeGrafter"/>
</dbReference>
<dbReference type="GO" id="GO:0042995">
    <property type="term" value="C:cell projection"/>
    <property type="evidence" value="ECO:0007669"/>
    <property type="project" value="TreeGrafter"/>
</dbReference>
<dbReference type="GO" id="GO:0004725">
    <property type="term" value="F:protein tyrosine phosphatase activity"/>
    <property type="evidence" value="ECO:0007669"/>
    <property type="project" value="TreeGrafter"/>
</dbReference>
<dbReference type="GO" id="GO:0048870">
    <property type="term" value="P:cell motility"/>
    <property type="evidence" value="ECO:0007669"/>
    <property type="project" value="TreeGrafter"/>
</dbReference>
<dbReference type="PANTHER" id="PTHR12305">
    <property type="entry name" value="PHOSPHATASE WITH HOMOLOGY TO TENSIN"/>
    <property type="match status" value="1"/>
</dbReference>
<evidence type="ECO:0000256" key="3">
    <source>
        <dbReference type="SAM" id="MobiDB-lite"/>
    </source>
</evidence>
<evidence type="ECO:0000313" key="6">
    <source>
        <dbReference type="EMBL" id="KAG0149562.1"/>
    </source>
</evidence>
<dbReference type="EMBL" id="MU167226">
    <property type="protein sequence ID" value="KAG0149562.1"/>
    <property type="molecule type" value="Genomic_DNA"/>
</dbReference>
<evidence type="ECO:0000259" key="4">
    <source>
        <dbReference type="PROSITE" id="PS50056"/>
    </source>
</evidence>
<dbReference type="GO" id="GO:0005886">
    <property type="term" value="C:plasma membrane"/>
    <property type="evidence" value="ECO:0007669"/>
    <property type="project" value="TreeGrafter"/>
</dbReference>
<feature type="compositionally biased region" description="Polar residues" evidence="3">
    <location>
        <begin position="210"/>
        <end position="235"/>
    </location>
</feature>
<dbReference type="PROSITE" id="PS00383">
    <property type="entry name" value="TYR_PHOSPHATASE_1"/>
    <property type="match status" value="1"/>
</dbReference>
<accession>A0A9P6NQ10</accession>
<dbReference type="Pfam" id="PF22784">
    <property type="entry name" value="PTP-SAK"/>
    <property type="match status" value="1"/>
</dbReference>
<sequence length="262" mass="29885">MNFDSIRRIVSGKKSRLADHEIGVDLDLCYITDKIIVMGYPATGIESLYRNRRKDVRRWLEARHGTFYKIYNFCPRRENEYDPSYFHNQVKRFPFPDHHAPPLSIIPLFVHDITCFLNSSDKNVAVIHCKAGKGRSGTMTVCYLMTLASLPQPPIFKDLYIKSIKQLEEHDQYSQHVPQLPPLSSIEHLSIENQSSNHQSKTEDCKTIDFVSNSPPLDTSIHESSATNPTTTESEGTMVRDNDHTVTQEELATNESLSSESV</sequence>
<proteinExistence type="predicted"/>
<comment type="caution">
    <text evidence="6">The sequence shown here is derived from an EMBL/GenBank/DDBJ whole genome shotgun (WGS) entry which is preliminary data.</text>
</comment>
<dbReference type="GO" id="GO:0016314">
    <property type="term" value="F:phosphatidylinositol-3,4,5-trisphosphate 3-phosphatase activity"/>
    <property type="evidence" value="ECO:0007669"/>
    <property type="project" value="UniProtKB-EC"/>
</dbReference>
<dbReference type="InterPro" id="IPR057023">
    <property type="entry name" value="PTP-SAK"/>
</dbReference>
<gene>
    <name evidence="6" type="ORF">CROQUDRAFT_300333</name>
</gene>
<reference evidence="6" key="1">
    <citation type="submission" date="2013-11" db="EMBL/GenBank/DDBJ databases">
        <title>Genome sequence of the fusiform rust pathogen reveals effectors for host alternation and coevolution with pine.</title>
        <authorList>
            <consortium name="DOE Joint Genome Institute"/>
            <person name="Smith K."/>
            <person name="Pendleton A."/>
            <person name="Kubisiak T."/>
            <person name="Anderson C."/>
            <person name="Salamov A."/>
            <person name="Aerts A."/>
            <person name="Riley R."/>
            <person name="Clum A."/>
            <person name="Lindquist E."/>
            <person name="Ence D."/>
            <person name="Campbell M."/>
            <person name="Kronenberg Z."/>
            <person name="Feau N."/>
            <person name="Dhillon B."/>
            <person name="Hamelin R."/>
            <person name="Burleigh J."/>
            <person name="Smith J."/>
            <person name="Yandell M."/>
            <person name="Nelson C."/>
            <person name="Grigoriev I."/>
            <person name="Davis J."/>
        </authorList>
    </citation>
    <scope>NUCLEOTIDE SEQUENCE</scope>
    <source>
        <strain evidence="6">G11</strain>
    </source>
</reference>
<feature type="compositionally biased region" description="Polar residues" evidence="3">
    <location>
        <begin position="248"/>
        <end position="262"/>
    </location>
</feature>
<dbReference type="InterPro" id="IPR000387">
    <property type="entry name" value="Tyr_Pase_dom"/>
</dbReference>
<evidence type="ECO:0000256" key="2">
    <source>
        <dbReference type="ARBA" id="ARBA00022801"/>
    </source>
</evidence>
<dbReference type="InterPro" id="IPR016130">
    <property type="entry name" value="Tyr_Pase_AS"/>
</dbReference>
<dbReference type="Proteomes" id="UP000886653">
    <property type="component" value="Unassembled WGS sequence"/>
</dbReference>
<organism evidence="6 7">
    <name type="scientific">Cronartium quercuum f. sp. fusiforme G11</name>
    <dbReference type="NCBI Taxonomy" id="708437"/>
    <lineage>
        <taxon>Eukaryota</taxon>
        <taxon>Fungi</taxon>
        <taxon>Dikarya</taxon>
        <taxon>Basidiomycota</taxon>
        <taxon>Pucciniomycotina</taxon>
        <taxon>Pucciniomycetes</taxon>
        <taxon>Pucciniales</taxon>
        <taxon>Coleosporiaceae</taxon>
        <taxon>Cronartium</taxon>
    </lineage>
</organism>
<dbReference type="PANTHER" id="PTHR12305:SF81">
    <property type="entry name" value="PHOSPHATIDYLINOSITOL 3,4,5-TRISPHOSPHATE 3-PHOSPHATASE AND DUAL-SPECIFICITY PROTEIN PHOSPHATASE PTEN"/>
    <property type="match status" value="1"/>
</dbReference>
<evidence type="ECO:0000259" key="5">
    <source>
        <dbReference type="PROSITE" id="PS51181"/>
    </source>
</evidence>
<feature type="domain" description="Tyrosine specific protein phosphatases" evidence="4">
    <location>
        <begin position="107"/>
        <end position="174"/>
    </location>
</feature>
<dbReference type="PROSITE" id="PS51181">
    <property type="entry name" value="PPASE_TENSIN"/>
    <property type="match status" value="1"/>
</dbReference>
<dbReference type="SUPFAM" id="SSF52799">
    <property type="entry name" value="(Phosphotyrosine protein) phosphatases II"/>
    <property type="match status" value="1"/>
</dbReference>
<dbReference type="Gene3D" id="3.90.190.10">
    <property type="entry name" value="Protein tyrosine phosphatase superfamily"/>
    <property type="match status" value="1"/>
</dbReference>
<dbReference type="EC" id="3.1.3.67" evidence="1"/>
<feature type="compositionally biased region" description="Basic and acidic residues" evidence="3">
    <location>
        <begin position="238"/>
        <end position="247"/>
    </location>
</feature>
<evidence type="ECO:0000313" key="7">
    <source>
        <dbReference type="Proteomes" id="UP000886653"/>
    </source>
</evidence>
<feature type="region of interest" description="Disordered" evidence="3">
    <location>
        <begin position="192"/>
        <end position="262"/>
    </location>
</feature>
<dbReference type="GO" id="GO:0005829">
    <property type="term" value="C:cytosol"/>
    <property type="evidence" value="ECO:0007669"/>
    <property type="project" value="TreeGrafter"/>
</dbReference>
<dbReference type="AlphaFoldDB" id="A0A9P6NQ10"/>
<dbReference type="GO" id="GO:0043491">
    <property type="term" value="P:phosphatidylinositol 3-kinase/protein kinase B signal transduction"/>
    <property type="evidence" value="ECO:0007669"/>
    <property type="project" value="TreeGrafter"/>
</dbReference>
<dbReference type="GO" id="GO:0051896">
    <property type="term" value="P:regulation of phosphatidylinositol 3-kinase/protein kinase B signal transduction"/>
    <property type="evidence" value="ECO:0007669"/>
    <property type="project" value="TreeGrafter"/>
</dbReference>
<name>A0A9P6NQ10_9BASI</name>
<dbReference type="InterPro" id="IPR029021">
    <property type="entry name" value="Prot-tyrosine_phosphatase-like"/>
</dbReference>
<dbReference type="OrthoDB" id="5632at2759"/>
<evidence type="ECO:0000256" key="1">
    <source>
        <dbReference type="ARBA" id="ARBA00013015"/>
    </source>
</evidence>
<dbReference type="InterPro" id="IPR051281">
    <property type="entry name" value="Dual-spec_lipid-protein_phosph"/>
</dbReference>
<dbReference type="PROSITE" id="PS50056">
    <property type="entry name" value="TYR_PHOSPHATASE_2"/>
    <property type="match status" value="1"/>
</dbReference>
<dbReference type="InterPro" id="IPR029023">
    <property type="entry name" value="Tensin_phosphatase"/>
</dbReference>
<keyword evidence="2" id="KW-0378">Hydrolase</keyword>
<protein>
    <recommendedName>
        <fullName evidence="1">phosphatidylinositol-3,4,5-trisphosphate 3-phosphatase</fullName>
        <ecNumber evidence="1">3.1.3.67</ecNumber>
    </recommendedName>
</protein>
<dbReference type="GO" id="GO:0046856">
    <property type="term" value="P:phosphatidylinositol dephosphorylation"/>
    <property type="evidence" value="ECO:0007669"/>
    <property type="project" value="TreeGrafter"/>
</dbReference>
<feature type="domain" description="Phosphatase tensin-type" evidence="5">
    <location>
        <begin position="17"/>
        <end position="249"/>
    </location>
</feature>
<keyword evidence="7" id="KW-1185">Reference proteome</keyword>